<gene>
    <name evidence="1" type="ORF">BKA10_003023</name>
</gene>
<reference evidence="1 2" key="1">
    <citation type="submission" date="2020-08" db="EMBL/GenBank/DDBJ databases">
        <title>Sequencing the genomes of 1000 actinobacteria strains.</title>
        <authorList>
            <person name="Klenk H.-P."/>
        </authorList>
    </citation>
    <scope>NUCLEOTIDE SEQUENCE [LARGE SCALE GENOMIC DNA]</scope>
    <source>
        <strain evidence="1 2">DSM 19600</strain>
    </source>
</reference>
<dbReference type="RefSeq" id="WP_183500730.1">
    <property type="nucleotide sequence ID" value="NZ_BAABCO010000003.1"/>
</dbReference>
<dbReference type="AlphaFoldDB" id="A0AA40VNW9"/>
<sequence length="60" mass="5972">MNLAELGTVDDFVIESPADVRPAPSALDREVVVGAAVGPGPPVAPATVVGAVVTPGRPRI</sequence>
<dbReference type="Proteomes" id="UP000549113">
    <property type="component" value="Unassembled WGS sequence"/>
</dbReference>
<accession>A0AA40VNW9</accession>
<keyword evidence="2" id="KW-1185">Reference proteome</keyword>
<organism evidence="1 2">
    <name type="scientific">Microbacterium invictum</name>
    <dbReference type="NCBI Taxonomy" id="515415"/>
    <lineage>
        <taxon>Bacteria</taxon>
        <taxon>Bacillati</taxon>
        <taxon>Actinomycetota</taxon>
        <taxon>Actinomycetes</taxon>
        <taxon>Micrococcales</taxon>
        <taxon>Microbacteriaceae</taxon>
        <taxon>Microbacterium</taxon>
    </lineage>
</organism>
<evidence type="ECO:0000313" key="1">
    <source>
        <dbReference type="EMBL" id="MBB4141229.1"/>
    </source>
</evidence>
<comment type="caution">
    <text evidence="1">The sequence shown here is derived from an EMBL/GenBank/DDBJ whole genome shotgun (WGS) entry which is preliminary data.</text>
</comment>
<evidence type="ECO:0000313" key="2">
    <source>
        <dbReference type="Proteomes" id="UP000549113"/>
    </source>
</evidence>
<name>A0AA40VNW9_9MICO</name>
<protein>
    <submittedName>
        <fullName evidence="1">Uncharacterized protein</fullName>
    </submittedName>
</protein>
<proteinExistence type="predicted"/>
<dbReference type="EMBL" id="JACIFH010000001">
    <property type="protein sequence ID" value="MBB4141229.1"/>
    <property type="molecule type" value="Genomic_DNA"/>
</dbReference>